<keyword evidence="5" id="KW-1133">Transmembrane helix</keyword>
<comment type="function">
    <text evidence="8">Essential core component of the TIM22 complex, a complex that mediates the import and insertion of multi-pass transmembrane proteins into the mitochondrial inner membrane. In the TIM22 complex, it constitutes the voltage-activated and signal-gated channel. Forms a twin-pore translocase that uses the membrane potential as external driving force in 2 voltage-dependent steps.</text>
</comment>
<evidence type="ECO:0000256" key="8">
    <source>
        <dbReference type="RuleBase" id="RU367038"/>
    </source>
</evidence>
<reference evidence="10 11" key="1">
    <citation type="submission" date="2019-03" db="EMBL/GenBank/DDBJ databases">
        <authorList>
            <person name="Gaulin E."/>
            <person name="Dumas B."/>
        </authorList>
    </citation>
    <scope>NUCLEOTIDE SEQUENCE [LARGE SCALE GENOMIC DNA]</scope>
    <source>
        <strain evidence="10">CBS 568.67</strain>
    </source>
</reference>
<dbReference type="Pfam" id="PF02466">
    <property type="entry name" value="Tim17"/>
    <property type="match status" value="1"/>
</dbReference>
<dbReference type="PANTHER" id="PTHR14110:SF0">
    <property type="entry name" value="MITOCHONDRIAL IMPORT INNER MEMBRANE TRANSLOCASE SUBUNIT TIM22"/>
    <property type="match status" value="1"/>
</dbReference>
<dbReference type="GO" id="GO:0042721">
    <property type="term" value="C:TIM22 mitochondrial import inner membrane insertion complex"/>
    <property type="evidence" value="ECO:0007669"/>
    <property type="project" value="UniProtKB-UniRule"/>
</dbReference>
<proteinExistence type="inferred from homology"/>
<evidence type="ECO:0000313" key="9">
    <source>
        <dbReference type="EMBL" id="KAF0701650.1"/>
    </source>
</evidence>
<evidence type="ECO:0000256" key="3">
    <source>
        <dbReference type="ARBA" id="ARBA00022692"/>
    </source>
</evidence>
<keyword evidence="11" id="KW-1185">Reference proteome</keyword>
<evidence type="ECO:0000256" key="7">
    <source>
        <dbReference type="ARBA" id="ARBA00023136"/>
    </source>
</evidence>
<dbReference type="EMBL" id="VJMH01004999">
    <property type="protein sequence ID" value="KAF0701650.1"/>
    <property type="molecule type" value="Genomic_DNA"/>
</dbReference>
<comment type="subcellular location">
    <subcellularLocation>
        <location evidence="1 8">Mitochondrion inner membrane</location>
        <topology evidence="1 8">Multi-pass membrane protein</topology>
    </subcellularLocation>
</comment>
<dbReference type="Proteomes" id="UP000332933">
    <property type="component" value="Unassembled WGS sequence"/>
</dbReference>
<keyword evidence="8" id="KW-0811">Translocation</keyword>
<accession>A0A485KIZ9</accession>
<evidence type="ECO:0000256" key="1">
    <source>
        <dbReference type="ARBA" id="ARBA00004448"/>
    </source>
</evidence>
<comment type="subunit">
    <text evidence="8">Component of the TIM22 complex.</text>
</comment>
<gene>
    <name evidence="10" type="primary">Aste57867_7931</name>
    <name evidence="9" type="ORF">As57867_007901</name>
    <name evidence="10" type="ORF">ASTE57867_7931</name>
</gene>
<dbReference type="EMBL" id="CAADRA010005020">
    <property type="protein sequence ID" value="VFT84824.1"/>
    <property type="molecule type" value="Genomic_DNA"/>
</dbReference>
<organism evidence="10 11">
    <name type="scientific">Aphanomyces stellatus</name>
    <dbReference type="NCBI Taxonomy" id="120398"/>
    <lineage>
        <taxon>Eukaryota</taxon>
        <taxon>Sar</taxon>
        <taxon>Stramenopiles</taxon>
        <taxon>Oomycota</taxon>
        <taxon>Saprolegniomycetes</taxon>
        <taxon>Saprolegniales</taxon>
        <taxon>Verrucalvaceae</taxon>
        <taxon>Aphanomyces</taxon>
    </lineage>
</organism>
<keyword evidence="7" id="KW-0472">Membrane</keyword>
<keyword evidence="4 8" id="KW-0999">Mitochondrion inner membrane</keyword>
<name>A0A485KIZ9_9STRA</name>
<dbReference type="InterPro" id="IPR039175">
    <property type="entry name" value="TIM22"/>
</dbReference>
<keyword evidence="6 8" id="KW-0496">Mitochondrion</keyword>
<dbReference type="OrthoDB" id="270720at2759"/>
<evidence type="ECO:0000256" key="5">
    <source>
        <dbReference type="ARBA" id="ARBA00022989"/>
    </source>
</evidence>
<dbReference type="PANTHER" id="PTHR14110">
    <property type="entry name" value="MITOCHONDRIAL IMPORT INNER MEMBRANE TRANSLOCASE SUBUNIT TIM22"/>
    <property type="match status" value="1"/>
</dbReference>
<reference evidence="9" key="2">
    <citation type="submission" date="2019-06" db="EMBL/GenBank/DDBJ databases">
        <title>Genomics analysis of Aphanomyces spp. identifies a new class of oomycete effector associated with host adaptation.</title>
        <authorList>
            <person name="Gaulin E."/>
        </authorList>
    </citation>
    <scope>NUCLEOTIDE SEQUENCE</scope>
    <source>
        <strain evidence="9">CBS 578.67</strain>
    </source>
</reference>
<evidence type="ECO:0000256" key="4">
    <source>
        <dbReference type="ARBA" id="ARBA00022792"/>
    </source>
</evidence>
<evidence type="ECO:0000256" key="2">
    <source>
        <dbReference type="ARBA" id="ARBA00008444"/>
    </source>
</evidence>
<keyword evidence="3" id="KW-0812">Transmembrane</keyword>
<evidence type="ECO:0000313" key="10">
    <source>
        <dbReference type="EMBL" id="VFT84824.1"/>
    </source>
</evidence>
<dbReference type="GO" id="GO:0045039">
    <property type="term" value="P:protein insertion into mitochondrial inner membrane"/>
    <property type="evidence" value="ECO:0007669"/>
    <property type="project" value="UniProtKB-UniRule"/>
</dbReference>
<protein>
    <recommendedName>
        <fullName evidence="8">Mitochondrial import inner membrane translocase subunit TIM22</fullName>
    </recommendedName>
</protein>
<keyword evidence="8" id="KW-0653">Protein transport</keyword>
<dbReference type="AlphaFoldDB" id="A0A485KIZ9"/>
<evidence type="ECO:0000256" key="6">
    <source>
        <dbReference type="ARBA" id="ARBA00023128"/>
    </source>
</evidence>
<comment type="similarity">
    <text evidence="2 8">Belongs to the Tim17/Tim22/Tim23 family.</text>
</comment>
<sequence>MANKALAILQQTTPRTASVHSAITDKSMNAINKFIVESRESCVKQAMVSSVMGASMGVGLGVFLGTFEGAHGELVGNNMREQLYHGFRKSFIAGYDRSIYFSKQFVVVGAIYSGIECTIERERAVHDVYNTLLAGAASGGILGGWAARQMPAKLLIHNTAKGAATFAAFAAVMEFCLERFVRT</sequence>
<dbReference type="GO" id="GO:0008320">
    <property type="term" value="F:protein transmembrane transporter activity"/>
    <property type="evidence" value="ECO:0007669"/>
    <property type="project" value="UniProtKB-UniRule"/>
</dbReference>
<keyword evidence="8" id="KW-0813">Transport</keyword>
<dbReference type="GO" id="GO:0030943">
    <property type="term" value="F:mitochondrion targeting sequence binding"/>
    <property type="evidence" value="ECO:0007669"/>
    <property type="project" value="TreeGrafter"/>
</dbReference>
<evidence type="ECO:0000313" key="11">
    <source>
        <dbReference type="Proteomes" id="UP000332933"/>
    </source>
</evidence>